<reference evidence="1" key="1">
    <citation type="submission" date="2023-11" db="EMBL/GenBank/DDBJ databases">
        <title>Gracilibacillus pellucida a moderately halophilic bacterium isolated from saline soil in Xinjiang province.</title>
        <authorList>
            <person name="Zhang Z."/>
            <person name="Tan F."/>
            <person name="Wang Y."/>
            <person name="Xia M."/>
        </authorList>
    </citation>
    <scope>NUCLEOTIDE SEQUENCE</scope>
    <source>
        <strain evidence="1">S3-1-1</strain>
    </source>
</reference>
<evidence type="ECO:0000313" key="2">
    <source>
        <dbReference type="Proteomes" id="UP001277972"/>
    </source>
</evidence>
<keyword evidence="2" id="KW-1185">Reference proteome</keyword>
<evidence type="ECO:0000313" key="1">
    <source>
        <dbReference type="EMBL" id="MDX8044525.1"/>
    </source>
</evidence>
<dbReference type="Proteomes" id="UP001277972">
    <property type="component" value="Unassembled WGS sequence"/>
</dbReference>
<sequence>MYKVMLVDDDYPTVEFLAKEINWGKLGLELLSTHENGLQAYHFAKKKMPDILITDIGMPKMNGLELIKALKKRRPNLQVALISCHNEFSYAQQAIKLGVKDYLLKESLNPEDMEEVLITSKKRLENDSLQVVEVKQLRHKVKMNIDMENQQLLGQLVQGSSNKILENFDASASYIPVYFLVNDYYQMKKNYHSDDTLQFAIYNVMKEVIERTFPNNVLIVHYKQNKGFLFYPHQLSIKYDSFGSLRDLLQELQQALNHYLMIQVSFLIGDKCTVPAIKQEIITLLNSEQQMFFTPNNSIVPLEVTSSNDRQEIFHYYQDAANDLKKALFQGDILVFKKKLSAWIDICLSKQYSPKIVKEGFLKIIVDVNMQLRTIPYFQSGYRVESIQEEVFQLDTIYEMKGWLINYMEKWLHETSKRLKDHYHKDVVNACYYVAENMEKKLSLDEVAAYLYLNASYFSRLFKKEMQITFVEYVKQRKIDRAKELLEVSDDSVGQICEQLGYDNQSYFIKIFKKQVGCTPLEYRGRIWNGVKVK</sequence>
<organism evidence="1 2">
    <name type="scientific">Gracilibacillus pellucidus</name>
    <dbReference type="NCBI Taxonomy" id="3095368"/>
    <lineage>
        <taxon>Bacteria</taxon>
        <taxon>Bacillati</taxon>
        <taxon>Bacillota</taxon>
        <taxon>Bacilli</taxon>
        <taxon>Bacillales</taxon>
        <taxon>Bacillaceae</taxon>
        <taxon>Gracilibacillus</taxon>
    </lineage>
</organism>
<gene>
    <name evidence="1" type="ORF">SH601_00870</name>
</gene>
<accession>A0ACC6M0V8</accession>
<proteinExistence type="predicted"/>
<dbReference type="EMBL" id="JAWZSR010000001">
    <property type="protein sequence ID" value="MDX8044525.1"/>
    <property type="molecule type" value="Genomic_DNA"/>
</dbReference>
<protein>
    <submittedName>
        <fullName evidence="1">Response regulator</fullName>
    </submittedName>
</protein>
<comment type="caution">
    <text evidence="1">The sequence shown here is derived from an EMBL/GenBank/DDBJ whole genome shotgun (WGS) entry which is preliminary data.</text>
</comment>
<name>A0ACC6M0V8_9BACI</name>